<sequence>MALIFKVFQAKASCEAGLAWDRPAYVNNTHESDKVSRDNMVDTWCSEDAGSLRPSGLSAAAEILFVLVRNWCERHPQAARGQETATMDVYQGRSPLQLATKSQKKATRRWPEALKKAVPDRSGMFMQI</sequence>
<name>A0ABY5ZZ30_9BURK</name>
<evidence type="ECO:0000313" key="1">
    <source>
        <dbReference type="EMBL" id="UXC19183.1"/>
    </source>
</evidence>
<dbReference type="EMBL" id="CP104377">
    <property type="protein sequence ID" value="UXC19183.1"/>
    <property type="molecule type" value="Genomic_DNA"/>
</dbReference>
<organism evidence="1 2">
    <name type="scientific">Comamonas squillarum</name>
    <dbReference type="NCBI Taxonomy" id="2977320"/>
    <lineage>
        <taxon>Bacteria</taxon>
        <taxon>Pseudomonadati</taxon>
        <taxon>Pseudomonadota</taxon>
        <taxon>Betaproteobacteria</taxon>
        <taxon>Burkholderiales</taxon>
        <taxon>Comamonadaceae</taxon>
        <taxon>Comamonas</taxon>
    </lineage>
</organism>
<dbReference type="Proteomes" id="UP001058290">
    <property type="component" value="Chromosome"/>
</dbReference>
<keyword evidence="2" id="KW-1185">Reference proteome</keyword>
<accession>A0ABY5ZZ30</accession>
<proteinExistence type="predicted"/>
<evidence type="ECO:0000313" key="2">
    <source>
        <dbReference type="Proteomes" id="UP001058290"/>
    </source>
</evidence>
<gene>
    <name evidence="1" type="ORF">N4T19_03380</name>
</gene>
<protein>
    <submittedName>
        <fullName evidence="1">Uncharacterized protein</fullName>
    </submittedName>
</protein>
<reference evidence="1" key="1">
    <citation type="submission" date="2022-09" db="EMBL/GenBank/DDBJ databases">
        <title>Bacterial diversity in gut of crayfish and pufferfish.</title>
        <authorList>
            <person name="Huang Y."/>
        </authorList>
    </citation>
    <scope>NUCLEOTIDE SEQUENCE</scope>
    <source>
        <strain evidence="1">PR12</strain>
    </source>
</reference>
<dbReference type="RefSeq" id="WP_260719480.1">
    <property type="nucleotide sequence ID" value="NZ_CP104377.1"/>
</dbReference>